<reference evidence="1" key="1">
    <citation type="journal article" date="2014" name="Int. J. Syst. Evol. Microbiol.">
        <title>Complete genome sequence of Corynebacterium casei LMG S-19264T (=DSM 44701T), isolated from a smear-ripened cheese.</title>
        <authorList>
            <consortium name="US DOE Joint Genome Institute (JGI-PGF)"/>
            <person name="Walter F."/>
            <person name="Albersmeier A."/>
            <person name="Kalinowski J."/>
            <person name="Ruckert C."/>
        </authorList>
    </citation>
    <scope>NUCLEOTIDE SEQUENCE</scope>
    <source>
        <strain evidence="1">KCTC 32501</strain>
    </source>
</reference>
<name>A0A8J3CP42_9BURK</name>
<protein>
    <submittedName>
        <fullName evidence="1">Uncharacterized protein</fullName>
    </submittedName>
</protein>
<proteinExistence type="predicted"/>
<organism evidence="1 2">
    <name type="scientific">Formosimonas limnophila</name>
    <dbReference type="NCBI Taxonomy" id="1384487"/>
    <lineage>
        <taxon>Bacteria</taxon>
        <taxon>Pseudomonadati</taxon>
        <taxon>Pseudomonadota</taxon>
        <taxon>Betaproteobacteria</taxon>
        <taxon>Burkholderiales</taxon>
        <taxon>Burkholderiaceae</taxon>
        <taxon>Formosimonas</taxon>
    </lineage>
</organism>
<reference evidence="1" key="2">
    <citation type="submission" date="2020-09" db="EMBL/GenBank/DDBJ databases">
        <authorList>
            <person name="Sun Q."/>
            <person name="Kim S."/>
        </authorList>
    </citation>
    <scope>NUCLEOTIDE SEQUENCE</scope>
    <source>
        <strain evidence="1">KCTC 32501</strain>
    </source>
</reference>
<dbReference type="Proteomes" id="UP000614287">
    <property type="component" value="Unassembled WGS sequence"/>
</dbReference>
<evidence type="ECO:0000313" key="1">
    <source>
        <dbReference type="EMBL" id="GHA79887.1"/>
    </source>
</evidence>
<dbReference type="AlphaFoldDB" id="A0A8J3CP42"/>
<accession>A0A8J3CP42</accession>
<evidence type="ECO:0000313" key="2">
    <source>
        <dbReference type="Proteomes" id="UP000614287"/>
    </source>
</evidence>
<gene>
    <name evidence="1" type="ORF">GCM10009007_21000</name>
</gene>
<comment type="caution">
    <text evidence="1">The sequence shown here is derived from an EMBL/GenBank/DDBJ whole genome shotgun (WGS) entry which is preliminary data.</text>
</comment>
<sequence>MVNNEMHLGFKSPSDRYKEALYAGDVAAMEKLQKEFPGVFTSAEKNMSDLRQAELNQAGIERFINEKCGGLSNTQCQTAISNWLTQGDQRALAIFGGTLALGGPSAIRALISAYKAGKEVWDTKYFGRNEPFGSKDPMVNNTANRLNNEIPGAVSGVGVRISGAGRTSDADVMLTNGVMIEVKSGGGTGINSQVAKQAEIMGGKDKIIVYAPDIGGAAQRQLISNGYKVFRNMEDLIKYIKQIF</sequence>
<keyword evidence="2" id="KW-1185">Reference proteome</keyword>
<dbReference type="EMBL" id="BMZG01000018">
    <property type="protein sequence ID" value="GHA79887.1"/>
    <property type="molecule type" value="Genomic_DNA"/>
</dbReference>